<feature type="transmembrane region" description="Helical" evidence="9">
    <location>
        <begin position="358"/>
        <end position="376"/>
    </location>
</feature>
<comment type="subcellular location">
    <subcellularLocation>
        <location evidence="9">Cell inner membrane</location>
        <topology evidence="9">Multi-pass membrane protein</topology>
    </subcellularLocation>
    <subcellularLocation>
        <location evidence="1">Cell membrane</location>
        <topology evidence="1">Multi-pass membrane protein</topology>
    </subcellularLocation>
</comment>
<feature type="transmembrane region" description="Helical" evidence="9">
    <location>
        <begin position="12"/>
        <end position="35"/>
    </location>
</feature>
<sequence length="451" mass="47499">MMGQKVQNKQMSMADTLGLGFMTFAFFLGAGNLIFPPLAGFLAGENMILAMIGFLITAVTLPLITLIAVAKANGKIMGLLPPVAATIFAITIYIVIGPAFAAPRAGLVAYEMGFKPFLADSSATFTIAGIVLNVAQLIYTLIFFGGAMLMALNPGKLLDSVGKVLTPIMIFLLVGLAISVMVLPGSGVGQAVGEYQTNPLTKGILEGYNTMDTLASLIFGMLIIDILRRKGVSDSKDQTKYLIRAALIAAAGLAFVYISLFYLGASAGELANGADNGGVILTNYVNHEFGSLGQILLAAVVTLACLTTVIGLVTACAEFFNDLLPRISYKMFVVIMSLACATVANVGLSQLISVSVPVLYTIYPVAIALVAVTFLTNKFAMPELSHRIVLSVALVFGIIDGLKAAGIDMSFADFMPMHNEGMAWLLPTGLAIMACLFIKKSKAEPNTQTTS</sequence>
<gene>
    <name evidence="10" type="ORF">KT99_07054</name>
</gene>
<evidence type="ECO:0000256" key="2">
    <source>
        <dbReference type="ARBA" id="ARBA00008540"/>
    </source>
</evidence>
<evidence type="ECO:0000256" key="3">
    <source>
        <dbReference type="ARBA" id="ARBA00022448"/>
    </source>
</evidence>
<reference evidence="10 11" key="1">
    <citation type="submission" date="2007-10" db="EMBL/GenBank/DDBJ databases">
        <authorList>
            <person name="Yayanos A."/>
            <person name="Ferriera S."/>
            <person name="Johnson J."/>
            <person name="Kravitz S."/>
            <person name="Halpern A."/>
            <person name="Remington K."/>
            <person name="Beeson K."/>
            <person name="Tran B."/>
            <person name="Rogers Y.-H."/>
            <person name="Friedman R."/>
            <person name="Venter J.C."/>
        </authorList>
    </citation>
    <scope>NUCLEOTIDE SEQUENCE [LARGE SCALE GENOMIC DNA]</scope>
    <source>
        <strain evidence="10 11">KT99</strain>
    </source>
</reference>
<evidence type="ECO:0000256" key="6">
    <source>
        <dbReference type="ARBA" id="ARBA00022970"/>
    </source>
</evidence>
<comment type="caution">
    <text evidence="10">The sequence shown here is derived from an EMBL/GenBank/DDBJ whole genome shotgun (WGS) entry which is preliminary data.</text>
</comment>
<feature type="transmembrane region" description="Helical" evidence="9">
    <location>
        <begin position="47"/>
        <end position="70"/>
    </location>
</feature>
<dbReference type="GO" id="GO:0015818">
    <property type="term" value="P:isoleucine transport"/>
    <property type="evidence" value="ECO:0007669"/>
    <property type="project" value="TreeGrafter"/>
</dbReference>
<evidence type="ECO:0000256" key="5">
    <source>
        <dbReference type="ARBA" id="ARBA00022692"/>
    </source>
</evidence>
<dbReference type="GO" id="GO:0005886">
    <property type="term" value="C:plasma membrane"/>
    <property type="evidence" value="ECO:0007669"/>
    <property type="project" value="UniProtKB-SubCell"/>
</dbReference>
<dbReference type="PANTHER" id="PTHR30588">
    <property type="entry name" value="BRANCHED-CHAIN AMINO ACID TRANSPORT SYSTEM 2 CARRIER PROTEIN"/>
    <property type="match status" value="1"/>
</dbReference>
<evidence type="ECO:0000256" key="7">
    <source>
        <dbReference type="ARBA" id="ARBA00022989"/>
    </source>
</evidence>
<evidence type="ECO:0000256" key="8">
    <source>
        <dbReference type="ARBA" id="ARBA00023136"/>
    </source>
</evidence>
<dbReference type="Proteomes" id="UP000005839">
    <property type="component" value="Unassembled WGS sequence"/>
</dbReference>
<dbReference type="GO" id="GO:0015820">
    <property type="term" value="P:L-leucine transport"/>
    <property type="evidence" value="ECO:0007669"/>
    <property type="project" value="TreeGrafter"/>
</dbReference>
<accession>A9D8F2</accession>
<dbReference type="AlphaFoldDB" id="A9D8F2"/>
<comment type="function">
    <text evidence="9">Component of the transport system for branched-chain amino acids.</text>
</comment>
<feature type="transmembrane region" description="Helical" evidence="9">
    <location>
        <begin position="332"/>
        <end position="352"/>
    </location>
</feature>
<feature type="transmembrane region" description="Helical" evidence="9">
    <location>
        <begin position="245"/>
        <end position="265"/>
    </location>
</feature>
<keyword evidence="7 9" id="KW-1133">Transmembrane helix</keyword>
<dbReference type="GO" id="GO:0015188">
    <property type="term" value="F:L-isoleucine transmembrane transporter activity"/>
    <property type="evidence" value="ECO:0007669"/>
    <property type="project" value="TreeGrafter"/>
</dbReference>
<dbReference type="EMBL" id="ABIC01000014">
    <property type="protein sequence ID" value="EDQ00971.1"/>
    <property type="molecule type" value="Genomic_DNA"/>
</dbReference>
<evidence type="ECO:0000313" key="10">
    <source>
        <dbReference type="EMBL" id="EDQ00971.1"/>
    </source>
</evidence>
<feature type="transmembrane region" description="Helical" evidence="9">
    <location>
        <begin position="421"/>
        <end position="438"/>
    </location>
</feature>
<dbReference type="InterPro" id="IPR004685">
    <property type="entry name" value="Brnchd-chn_aa_trnsp_Livcs"/>
</dbReference>
<keyword evidence="6 9" id="KW-0029">Amino-acid transport</keyword>
<keyword evidence="11" id="KW-1185">Reference proteome</keyword>
<feature type="transmembrane region" description="Helical" evidence="9">
    <location>
        <begin position="295"/>
        <end position="320"/>
    </location>
</feature>
<feature type="transmembrane region" description="Helical" evidence="9">
    <location>
        <begin position="164"/>
        <end position="183"/>
    </location>
</feature>
<feature type="transmembrane region" description="Helical" evidence="9">
    <location>
        <begin position="122"/>
        <end position="152"/>
    </location>
</feature>
<feature type="transmembrane region" description="Helical" evidence="9">
    <location>
        <begin position="388"/>
        <end position="409"/>
    </location>
</feature>
<evidence type="ECO:0000256" key="9">
    <source>
        <dbReference type="RuleBase" id="RU362122"/>
    </source>
</evidence>
<keyword evidence="8 9" id="KW-0472">Membrane</keyword>
<dbReference type="GO" id="GO:0015190">
    <property type="term" value="F:L-leucine transmembrane transporter activity"/>
    <property type="evidence" value="ECO:0007669"/>
    <property type="project" value="TreeGrafter"/>
</dbReference>
<proteinExistence type="inferred from homology"/>
<keyword evidence="5 9" id="KW-0812">Transmembrane</keyword>
<dbReference type="GO" id="GO:0005304">
    <property type="term" value="F:L-valine transmembrane transporter activity"/>
    <property type="evidence" value="ECO:0007669"/>
    <property type="project" value="TreeGrafter"/>
</dbReference>
<keyword evidence="4" id="KW-1003">Cell membrane</keyword>
<protein>
    <recommendedName>
        <fullName evidence="9">Branched-chain amino acid transport system carrier protein</fullName>
    </recommendedName>
</protein>
<evidence type="ECO:0000256" key="4">
    <source>
        <dbReference type="ARBA" id="ARBA00022475"/>
    </source>
</evidence>
<dbReference type="NCBIfam" id="TIGR00796">
    <property type="entry name" value="livcs"/>
    <property type="match status" value="1"/>
</dbReference>
<dbReference type="Pfam" id="PF05525">
    <property type="entry name" value="Branch_AA_trans"/>
    <property type="match status" value="1"/>
</dbReference>
<dbReference type="PANTHER" id="PTHR30588:SF0">
    <property type="entry name" value="BRANCHED-CHAIN AMINO ACID PERMEASE BRNQ"/>
    <property type="match status" value="1"/>
</dbReference>
<evidence type="ECO:0000256" key="1">
    <source>
        <dbReference type="ARBA" id="ARBA00004651"/>
    </source>
</evidence>
<comment type="similarity">
    <text evidence="2 9">Belongs to the branched chain amino acid transporter family.</text>
</comment>
<evidence type="ECO:0000313" key="11">
    <source>
        <dbReference type="Proteomes" id="UP000005839"/>
    </source>
</evidence>
<keyword evidence="3 9" id="KW-0813">Transport</keyword>
<feature type="transmembrane region" description="Helical" evidence="9">
    <location>
        <begin position="82"/>
        <end position="102"/>
    </location>
</feature>
<name>A9D8F2_9GAMM</name>
<feature type="transmembrane region" description="Helical" evidence="9">
    <location>
        <begin position="203"/>
        <end position="224"/>
    </location>
</feature>
<organism evidence="10 11">
    <name type="scientific">Shewanella benthica KT99</name>
    <dbReference type="NCBI Taxonomy" id="314608"/>
    <lineage>
        <taxon>Bacteria</taxon>
        <taxon>Pseudomonadati</taxon>
        <taxon>Pseudomonadota</taxon>
        <taxon>Gammaproteobacteria</taxon>
        <taxon>Alteromonadales</taxon>
        <taxon>Shewanellaceae</taxon>
        <taxon>Shewanella</taxon>
    </lineage>
</organism>